<evidence type="ECO:0000313" key="7">
    <source>
        <dbReference type="EMBL" id="EFI27895.1"/>
    </source>
</evidence>
<dbReference type="InterPro" id="IPR012337">
    <property type="entry name" value="RNaseH-like_sf"/>
</dbReference>
<dbReference type="AlphaFoldDB" id="D6RM18"/>
<dbReference type="RefSeq" id="XP_002911389.1">
    <property type="nucleotide sequence ID" value="XM_002911343.1"/>
</dbReference>
<dbReference type="OMA" id="FIDHEWI"/>
<dbReference type="GeneID" id="9380085"/>
<keyword evidence="5" id="KW-0539">Nucleus</keyword>
<gene>
    <name evidence="7" type="ORF">CC1G_14386</name>
</gene>
<dbReference type="InParanoid" id="D6RM18"/>
<dbReference type="VEuPathDB" id="FungiDB:CC1G_14386"/>
<dbReference type="Proteomes" id="UP000001861">
    <property type="component" value="Unassembled WGS sequence"/>
</dbReference>
<comment type="caution">
    <text evidence="7">The sequence shown here is derived from an EMBL/GenBank/DDBJ whole genome shotgun (WGS) entry which is preliminary data.</text>
</comment>
<accession>D6RM18</accession>
<feature type="region of interest" description="Disordered" evidence="6">
    <location>
        <begin position="351"/>
        <end position="419"/>
    </location>
</feature>
<reference evidence="7 8" key="1">
    <citation type="journal article" date="2010" name="Proc. Natl. Acad. Sci. U.S.A.">
        <title>Insights into evolution of multicellular fungi from the assembled chromosomes of the mushroom Coprinopsis cinerea (Coprinus cinereus).</title>
        <authorList>
            <person name="Stajich J.E."/>
            <person name="Wilke S.K."/>
            <person name="Ahren D."/>
            <person name="Au C.H."/>
            <person name="Birren B.W."/>
            <person name="Borodovsky M."/>
            <person name="Burns C."/>
            <person name="Canback B."/>
            <person name="Casselton L.A."/>
            <person name="Cheng C.K."/>
            <person name="Deng J."/>
            <person name="Dietrich F.S."/>
            <person name="Fargo D.C."/>
            <person name="Farman M.L."/>
            <person name="Gathman A.C."/>
            <person name="Goldberg J."/>
            <person name="Guigo R."/>
            <person name="Hoegger P.J."/>
            <person name="Hooker J.B."/>
            <person name="Huggins A."/>
            <person name="James T.Y."/>
            <person name="Kamada T."/>
            <person name="Kilaru S."/>
            <person name="Kodira C."/>
            <person name="Kues U."/>
            <person name="Kupfer D."/>
            <person name="Kwan H.S."/>
            <person name="Lomsadze A."/>
            <person name="Li W."/>
            <person name="Lilly W.W."/>
            <person name="Ma L.J."/>
            <person name="Mackey A.J."/>
            <person name="Manning G."/>
            <person name="Martin F."/>
            <person name="Muraguchi H."/>
            <person name="Natvig D.O."/>
            <person name="Palmerini H."/>
            <person name="Ramesh M.A."/>
            <person name="Rehmeyer C.J."/>
            <person name="Roe B.A."/>
            <person name="Shenoy N."/>
            <person name="Stanke M."/>
            <person name="Ter-Hovhannisyan V."/>
            <person name="Tunlid A."/>
            <person name="Velagapudi R."/>
            <person name="Vision T.J."/>
            <person name="Zeng Q."/>
            <person name="Zolan M.E."/>
            <person name="Pukkila P.J."/>
        </authorList>
    </citation>
    <scope>NUCLEOTIDE SEQUENCE [LARGE SCALE GENOMIC DNA]</scope>
    <source>
        <strain evidence="8">Okayama-7 / 130 / ATCC MYA-4618 / FGSC 9003</strain>
    </source>
</reference>
<keyword evidence="3" id="KW-0863">Zinc-finger</keyword>
<dbReference type="HOGENOM" id="CLU_013565_1_0_1"/>
<evidence type="ECO:0000256" key="2">
    <source>
        <dbReference type="ARBA" id="ARBA00022723"/>
    </source>
</evidence>
<dbReference type="GO" id="GO:0008270">
    <property type="term" value="F:zinc ion binding"/>
    <property type="evidence" value="ECO:0007669"/>
    <property type="project" value="UniProtKB-KW"/>
</dbReference>
<keyword evidence="4" id="KW-0862">Zinc</keyword>
<dbReference type="InterPro" id="IPR052035">
    <property type="entry name" value="ZnF_BED_domain_contain"/>
</dbReference>
<protein>
    <recommendedName>
        <fullName evidence="9">HAT C-terminal dimerisation domain-containing protein</fullName>
    </recommendedName>
</protein>
<evidence type="ECO:0008006" key="9">
    <source>
        <dbReference type="Google" id="ProtNLM"/>
    </source>
</evidence>
<feature type="compositionally biased region" description="Low complexity" evidence="6">
    <location>
        <begin position="39"/>
        <end position="48"/>
    </location>
</feature>
<organism evidence="7 8">
    <name type="scientific">Coprinopsis cinerea (strain Okayama-7 / 130 / ATCC MYA-4618 / FGSC 9003)</name>
    <name type="common">Inky cap fungus</name>
    <name type="synonym">Hormographiella aspergillata</name>
    <dbReference type="NCBI Taxonomy" id="240176"/>
    <lineage>
        <taxon>Eukaryota</taxon>
        <taxon>Fungi</taxon>
        <taxon>Dikarya</taxon>
        <taxon>Basidiomycota</taxon>
        <taxon>Agaricomycotina</taxon>
        <taxon>Agaricomycetes</taxon>
        <taxon>Agaricomycetidae</taxon>
        <taxon>Agaricales</taxon>
        <taxon>Agaricineae</taxon>
        <taxon>Psathyrellaceae</taxon>
        <taxon>Coprinopsis</taxon>
    </lineage>
</organism>
<feature type="compositionally biased region" description="Polar residues" evidence="6">
    <location>
        <begin position="55"/>
        <end position="74"/>
    </location>
</feature>
<dbReference type="PANTHER" id="PTHR46481:SF10">
    <property type="entry name" value="ZINC FINGER BED DOMAIN-CONTAINING PROTEIN 39"/>
    <property type="match status" value="1"/>
</dbReference>
<keyword evidence="2" id="KW-0479">Metal-binding</keyword>
<dbReference type="eggNOG" id="KOG1121">
    <property type="taxonomic scope" value="Eukaryota"/>
</dbReference>
<feature type="region of interest" description="Disordered" evidence="6">
    <location>
        <begin position="1"/>
        <end position="77"/>
    </location>
</feature>
<dbReference type="GO" id="GO:0005634">
    <property type="term" value="C:nucleus"/>
    <property type="evidence" value="ECO:0007669"/>
    <property type="project" value="UniProtKB-SubCell"/>
</dbReference>
<dbReference type="KEGG" id="cci:CC1G_14386"/>
<evidence type="ECO:0000256" key="3">
    <source>
        <dbReference type="ARBA" id="ARBA00022771"/>
    </source>
</evidence>
<name>D6RM18_COPC7</name>
<evidence type="ECO:0000256" key="1">
    <source>
        <dbReference type="ARBA" id="ARBA00004123"/>
    </source>
</evidence>
<keyword evidence="8" id="KW-1185">Reference proteome</keyword>
<evidence type="ECO:0000313" key="8">
    <source>
        <dbReference type="Proteomes" id="UP000001861"/>
    </source>
</evidence>
<sequence>MTNTRPKRRRRLTKRARDAVDAGIMPDLGAVGDSDESVSDASQSGSDSEPPPTQDMASASSTPTTAPVNPSTASKDAARLSRFAARYKTETRTDEEVLAAQRNAWTSRCYDHFDSPTIKREGDKVWYIFTCKAHPSVSITRARHDESTGNLKRHVDKCVPADSSEVQAMATFTAGHKFNKLRHRVLLAIWVAKQRRPFSIVEDPELLQIFKELNTLVETPSRNMVSRDVREIFTITREALKKSLQDYPGRLNLAADGWTSPNVISFLGVTVHRLKDASINATLLDFIKLKKAHTGQYLASKLMECLHEFGIADKILAFTGDNASNNDTMLEELKELMPSFRGPEVQSVMSPFAKAKRGPNDDVDPEVDNPAEEDSQSTAHPDVEVPPSEDQDGDDDDDVSDDDDDDDGEFEVPEGLIESDQREVSDLVREIEADFVSRLDPLSAADAKVAQSSITKLRKLAIKIVHSPTISEDLKACCERVGVFAKKMVRDVPTRWNSTAELLDRALELRAALDRLCLMPEHNRSRGARLKQYRLSPDEWKVLEQLAPLLDGILYATKEVSKSSIPLIHEVIPFIDSLTSMFDEFIDNTERHPAVRHAALRGLKMLNKYYSKTDKSIVYRIAMILHPGYKTNYFMTAKWEPEWIVAAKAIARDEWVTYYKSAITPASSTSTPVSSSSATAGNDKDGRFAVTRKHFTLVHSRSVTSASLDPLEEWMASPPIPGVIDPLKYWSQMQAAGHPLARMALDFLTIPDSSTRAATVLGSWASQSLVPLDTVLEIFKEKVRRRPQRKKVRMDAGDTSTVIELVD</sequence>
<evidence type="ECO:0000256" key="4">
    <source>
        <dbReference type="ARBA" id="ARBA00022833"/>
    </source>
</evidence>
<feature type="compositionally biased region" description="Acidic residues" evidence="6">
    <location>
        <begin position="387"/>
        <end position="412"/>
    </location>
</feature>
<proteinExistence type="predicted"/>
<evidence type="ECO:0000256" key="5">
    <source>
        <dbReference type="ARBA" id="ARBA00023242"/>
    </source>
</evidence>
<evidence type="ECO:0000256" key="6">
    <source>
        <dbReference type="SAM" id="MobiDB-lite"/>
    </source>
</evidence>
<dbReference type="OrthoDB" id="3251057at2759"/>
<feature type="compositionally biased region" description="Acidic residues" evidence="6">
    <location>
        <begin position="361"/>
        <end position="375"/>
    </location>
</feature>
<dbReference type="SUPFAM" id="SSF53098">
    <property type="entry name" value="Ribonuclease H-like"/>
    <property type="match status" value="1"/>
</dbReference>
<comment type="subcellular location">
    <subcellularLocation>
        <location evidence="1">Nucleus</location>
    </subcellularLocation>
</comment>
<feature type="compositionally biased region" description="Basic residues" evidence="6">
    <location>
        <begin position="1"/>
        <end position="14"/>
    </location>
</feature>
<dbReference type="PANTHER" id="PTHR46481">
    <property type="entry name" value="ZINC FINGER BED DOMAIN-CONTAINING PROTEIN 4"/>
    <property type="match status" value="1"/>
</dbReference>
<dbReference type="EMBL" id="AACS02000004">
    <property type="protein sequence ID" value="EFI27895.1"/>
    <property type="molecule type" value="Genomic_DNA"/>
</dbReference>